<accession>A0A0F9AZP7</accession>
<evidence type="ECO:0008006" key="2">
    <source>
        <dbReference type="Google" id="ProtNLM"/>
    </source>
</evidence>
<name>A0A0F9AZP7_9ZZZZ</name>
<dbReference type="SUPFAM" id="SSF52922">
    <property type="entry name" value="TK C-terminal domain-like"/>
    <property type="match status" value="1"/>
</dbReference>
<gene>
    <name evidence="1" type="ORF">LCGC14_2849560</name>
</gene>
<reference evidence="1" key="1">
    <citation type="journal article" date="2015" name="Nature">
        <title>Complex archaea that bridge the gap between prokaryotes and eukaryotes.</title>
        <authorList>
            <person name="Spang A."/>
            <person name="Saw J.H."/>
            <person name="Jorgensen S.L."/>
            <person name="Zaremba-Niedzwiedzka K."/>
            <person name="Martijn J."/>
            <person name="Lind A.E."/>
            <person name="van Eijk R."/>
            <person name="Schleper C."/>
            <person name="Guy L."/>
            <person name="Ettema T.J."/>
        </authorList>
    </citation>
    <scope>NUCLEOTIDE SEQUENCE</scope>
</reference>
<proteinExistence type="predicted"/>
<evidence type="ECO:0000313" key="1">
    <source>
        <dbReference type="EMBL" id="KKK77836.1"/>
    </source>
</evidence>
<sequence>PFVGAVPRLLGVDPEEQARIDPGTRGALLRGAGTLAGVGAEIVATIAERMPHVRVKRLGARRETIPAALSMHNRMLPTDEEILNAITSLNQTQ</sequence>
<dbReference type="EMBL" id="LAZR01054761">
    <property type="protein sequence ID" value="KKK77836.1"/>
    <property type="molecule type" value="Genomic_DNA"/>
</dbReference>
<dbReference type="AlphaFoldDB" id="A0A0F9AZP7"/>
<organism evidence="1">
    <name type="scientific">marine sediment metagenome</name>
    <dbReference type="NCBI Taxonomy" id="412755"/>
    <lineage>
        <taxon>unclassified sequences</taxon>
        <taxon>metagenomes</taxon>
        <taxon>ecological metagenomes</taxon>
    </lineage>
</organism>
<dbReference type="Gene3D" id="3.40.50.920">
    <property type="match status" value="1"/>
</dbReference>
<comment type="caution">
    <text evidence="1">The sequence shown here is derived from an EMBL/GenBank/DDBJ whole genome shotgun (WGS) entry which is preliminary data.</text>
</comment>
<feature type="non-terminal residue" evidence="1">
    <location>
        <position position="1"/>
    </location>
</feature>
<dbReference type="InterPro" id="IPR009014">
    <property type="entry name" value="Transketo_C/PFOR_II"/>
</dbReference>
<protein>
    <recommendedName>
        <fullName evidence="2">Transketolase C-terminal domain-containing protein</fullName>
    </recommendedName>
</protein>